<comment type="caution">
    <text evidence="2">The sequence shown here is derived from an EMBL/GenBank/DDBJ whole genome shotgun (WGS) entry which is preliminary data.</text>
</comment>
<dbReference type="AlphaFoldDB" id="A0AAU9IGJ0"/>
<protein>
    <recommendedName>
        <fullName evidence="4">Transmembrane protein</fullName>
    </recommendedName>
</protein>
<proteinExistence type="predicted"/>
<feature type="transmembrane region" description="Helical" evidence="1">
    <location>
        <begin position="128"/>
        <end position="145"/>
    </location>
</feature>
<keyword evidence="1" id="KW-0472">Membrane</keyword>
<keyword evidence="1" id="KW-0812">Transmembrane</keyword>
<evidence type="ECO:0008006" key="4">
    <source>
        <dbReference type="Google" id="ProtNLM"/>
    </source>
</evidence>
<gene>
    <name evidence="2" type="ORF">BSTOLATCC_MIC6493</name>
</gene>
<dbReference type="EMBL" id="CAJZBQ010000006">
    <property type="protein sequence ID" value="CAG9312386.1"/>
    <property type="molecule type" value="Genomic_DNA"/>
</dbReference>
<evidence type="ECO:0000313" key="2">
    <source>
        <dbReference type="EMBL" id="CAG9312386.1"/>
    </source>
</evidence>
<sequence length="496" mass="57712">MKLLFILISSTFAYDITSERDGQIFGYVTLYSMIPLFALMLLLVFLFHSHSSELLGGFTQLATFMQFARFVPLINFSNSVFYRSFWKQIYYFYQGYVYFISSEVEPNQPHFEDMGIKSVLVLYNAQEYLVVFLLCFLAFAVVPWIRPRQTSKGRFSILMWFIIASCLDLIFFCILAVQNADSTSFLIILSAAISGVYLSLMIMYFMLLLYSLFTNSYLEYFNFCIREFKDTSRIYWLYYPLFISARTLFAILLVFAYQYEFYQCICMISAEAIIVLYLIAFQPYKSFRNTFFTILYHSFEASFLVIPILYDKSVWTISNLNILNLALCSASLFLIILRFSLDLIFIHDTKNDHHISPSESSGNMTVTEQRNANDSTINNSFEGLEYQRKHVRKLSGNKPMTYLDPNNANEFSMHSRNNSGEARMYFPSQRASFNYREPPTIKNPKPAAEKDYLQIPSSIVTPTESKNLSLKTKQILPNHKAKNSKIFNLNNLTVKN</sequence>
<feature type="transmembrane region" description="Helical" evidence="1">
    <location>
        <begin position="322"/>
        <end position="341"/>
    </location>
</feature>
<feature type="transmembrane region" description="Helical" evidence="1">
    <location>
        <begin position="23"/>
        <end position="47"/>
    </location>
</feature>
<evidence type="ECO:0000313" key="3">
    <source>
        <dbReference type="Proteomes" id="UP001162131"/>
    </source>
</evidence>
<feature type="transmembrane region" description="Helical" evidence="1">
    <location>
        <begin position="261"/>
        <end position="279"/>
    </location>
</feature>
<feature type="transmembrane region" description="Helical" evidence="1">
    <location>
        <begin position="291"/>
        <end position="310"/>
    </location>
</feature>
<feature type="transmembrane region" description="Helical" evidence="1">
    <location>
        <begin position="234"/>
        <end position="255"/>
    </location>
</feature>
<keyword evidence="1" id="KW-1133">Transmembrane helix</keyword>
<accession>A0AAU9IGJ0</accession>
<feature type="transmembrane region" description="Helical" evidence="1">
    <location>
        <begin position="157"/>
        <end position="178"/>
    </location>
</feature>
<dbReference type="Proteomes" id="UP001162131">
    <property type="component" value="Unassembled WGS sequence"/>
</dbReference>
<evidence type="ECO:0000256" key="1">
    <source>
        <dbReference type="SAM" id="Phobius"/>
    </source>
</evidence>
<keyword evidence="3" id="KW-1185">Reference proteome</keyword>
<feature type="transmembrane region" description="Helical" evidence="1">
    <location>
        <begin position="184"/>
        <end position="213"/>
    </location>
</feature>
<organism evidence="2 3">
    <name type="scientific">Blepharisma stoltei</name>
    <dbReference type="NCBI Taxonomy" id="1481888"/>
    <lineage>
        <taxon>Eukaryota</taxon>
        <taxon>Sar</taxon>
        <taxon>Alveolata</taxon>
        <taxon>Ciliophora</taxon>
        <taxon>Postciliodesmatophora</taxon>
        <taxon>Heterotrichea</taxon>
        <taxon>Heterotrichida</taxon>
        <taxon>Blepharismidae</taxon>
        <taxon>Blepharisma</taxon>
    </lineage>
</organism>
<reference evidence="2" key="1">
    <citation type="submission" date="2021-09" db="EMBL/GenBank/DDBJ databases">
        <authorList>
            <consortium name="AG Swart"/>
            <person name="Singh M."/>
            <person name="Singh A."/>
            <person name="Seah K."/>
            <person name="Emmerich C."/>
        </authorList>
    </citation>
    <scope>NUCLEOTIDE SEQUENCE</scope>
    <source>
        <strain evidence="2">ATCC30299</strain>
    </source>
</reference>
<name>A0AAU9IGJ0_9CILI</name>